<dbReference type="OrthoDB" id="272469at2759"/>
<evidence type="ECO:0000313" key="2">
    <source>
        <dbReference type="Proteomes" id="UP000673552"/>
    </source>
</evidence>
<dbReference type="KEGG" id="lmat:92512232"/>
<reference evidence="1 2" key="1">
    <citation type="submission" date="2021-03" db="EMBL/GenBank/DDBJ databases">
        <title>Leishmania (Mundinia) martiniquensis Genome sequencing and assembly.</title>
        <authorList>
            <person name="Almutairi H."/>
            <person name="Gatherer D."/>
        </authorList>
    </citation>
    <scope>NUCLEOTIDE SEQUENCE [LARGE SCALE GENOMIC DNA]</scope>
    <source>
        <strain evidence="1">LSCM1</strain>
    </source>
</reference>
<dbReference type="Proteomes" id="UP000673552">
    <property type="component" value="Chromosome 34"/>
</dbReference>
<proteinExistence type="predicted"/>
<dbReference type="EMBL" id="JAFEUZ010000034">
    <property type="protein sequence ID" value="KAG5468157.1"/>
    <property type="molecule type" value="Genomic_DNA"/>
</dbReference>
<organism evidence="1 2">
    <name type="scientific">Leishmania martiniquensis</name>
    <dbReference type="NCBI Taxonomy" id="1580590"/>
    <lineage>
        <taxon>Eukaryota</taxon>
        <taxon>Discoba</taxon>
        <taxon>Euglenozoa</taxon>
        <taxon>Kinetoplastea</taxon>
        <taxon>Metakinetoplastina</taxon>
        <taxon>Trypanosomatida</taxon>
        <taxon>Trypanosomatidae</taxon>
        <taxon>Leishmaniinae</taxon>
        <taxon>Leishmania</taxon>
    </lineage>
</organism>
<comment type="caution">
    <text evidence="1">The sequence shown here is derived from an EMBL/GenBank/DDBJ whole genome shotgun (WGS) entry which is preliminary data.</text>
</comment>
<gene>
    <name evidence="1" type="ORF">LSCM1_02132</name>
</gene>
<protein>
    <submittedName>
        <fullName evidence="1">Uncharacterized protein</fullName>
    </submittedName>
</protein>
<name>A0A836KD82_9TRYP</name>
<keyword evidence="2" id="KW-1185">Reference proteome</keyword>
<accession>A0A836KD82</accession>
<dbReference type="SMR" id="A0A836KD82"/>
<dbReference type="RefSeq" id="XP_067175095.1">
    <property type="nucleotide sequence ID" value="XM_067319720.1"/>
</dbReference>
<evidence type="ECO:0000313" key="1">
    <source>
        <dbReference type="EMBL" id="KAG5468157.1"/>
    </source>
</evidence>
<dbReference type="AlphaFoldDB" id="A0A836KD82"/>
<dbReference type="GeneID" id="92512232"/>
<sequence>MLSKRSVLLLSAQWRPHSEQLKLWIMGSANDATTLSLAREYVNNLDVGSALQTFEDGLELTGILPTIQYPLSAHTFSKLSTHLEACAGELGAKELHQLASSIRLSPENLDYYDATLSTPSVFAAIRCCLQRADNSELIAFARPFWQGGRRTVQVSSRLSSRVTQIAAGILGSRLSTSNDKVTFFDLTLRENLPLERMEMEDFVKQLQFATEELKKEDLLDLLERIAAPRNAQRYAALGATVQKALIGKGGVSASNCFGIFVSLMLTGATIDDSICRQIGKTCRLLDSQRTLEVLSVWQDSYSASCQSSSALEEVRAVLQGHIRERLEQSRRETPTREYLEWVLCLSFFSRSETTSLLTKAVTKGWLPIELSAEETAIVCDAMISTCSFFPSLLPAIRRTVESNELSQRASVHALYILQRNGIKASPSLLKKAVGRVGARLVAACTPKGSVGDELSPRDRALLLSGLCFVDDDQQLVLLRRIIESQELPLSVAMCLLRHTRQITTSSSRWATKVSLRRVLRSASSCRAEELSLVLSSISDLGVRDAATFRRVIEELKRKAPSTQDVVIAAKAARRLRLSSVLEQSGLMESLGDISSVSSDDLVALLSHCTAKQRQAFLQFPEVSMALSQISLTESTTADLVLLFTFLPSRDCRRAEVVAELQTREPVERGTLSADDVVAAFESITSSEEVGSLGRVLIRAVQCCEESHLMRLLRCASRYSSVPKAFFRLTGKPIISAVNEKRLSIVNASAWLRFYVNNQVRDDGVGRRLLSLLSSAQLRPSSPLHQDYCRGARFYGIDIKNTQKKKRVSDASVLYSQ</sequence>